<dbReference type="EMBL" id="CP063231">
    <property type="protein sequence ID" value="URL58001.1"/>
    <property type="molecule type" value="Genomic_DNA"/>
</dbReference>
<protein>
    <submittedName>
        <fullName evidence="2">Blp family class II bacteriocin</fullName>
    </submittedName>
</protein>
<keyword evidence="3" id="KW-1185">Reference proteome</keyword>
<sequence length="79" mass="7483">MRELTSPEIASVSGGRLKVPGACSRATLLSNTGVAALGGGITGLITGGPLVGLGGAIFGGSMGALSAAVSCGIALREAR</sequence>
<organism evidence="2 3">
    <name type="scientific">Luteibacter flocculans</name>
    <dbReference type="NCBI Taxonomy" id="2780091"/>
    <lineage>
        <taxon>Bacteria</taxon>
        <taxon>Pseudomonadati</taxon>
        <taxon>Pseudomonadota</taxon>
        <taxon>Gammaproteobacteria</taxon>
        <taxon>Lysobacterales</taxon>
        <taxon>Rhodanobacteraceae</taxon>
        <taxon>Luteibacter</taxon>
    </lineage>
</organism>
<reference evidence="2" key="1">
    <citation type="submission" date="2020-10" db="EMBL/GenBank/DDBJ databases">
        <title>Whole-genome sequence of Luteibacter sp. EIF3.</title>
        <authorList>
            <person name="Friedrich I."/>
            <person name="Hertel R."/>
            <person name="Daniel R."/>
        </authorList>
    </citation>
    <scope>NUCLEOTIDE SEQUENCE</scope>
    <source>
        <strain evidence="2">EIF3</strain>
    </source>
</reference>
<evidence type="ECO:0000256" key="1">
    <source>
        <dbReference type="SAM" id="Phobius"/>
    </source>
</evidence>
<accession>A0ABY4SZ71</accession>
<evidence type="ECO:0000313" key="2">
    <source>
        <dbReference type="EMBL" id="URL58001.1"/>
    </source>
</evidence>
<evidence type="ECO:0000313" key="3">
    <source>
        <dbReference type="Proteomes" id="UP001056681"/>
    </source>
</evidence>
<feature type="transmembrane region" description="Helical" evidence="1">
    <location>
        <begin position="51"/>
        <end position="75"/>
    </location>
</feature>
<gene>
    <name evidence="2" type="ORF">IM816_15545</name>
</gene>
<dbReference type="Proteomes" id="UP001056681">
    <property type="component" value="Chromosome"/>
</dbReference>
<feature type="transmembrane region" description="Helical" evidence="1">
    <location>
        <begin position="26"/>
        <end position="45"/>
    </location>
</feature>
<keyword evidence="1" id="KW-1133">Transmembrane helix</keyword>
<keyword evidence="1" id="KW-0472">Membrane</keyword>
<name>A0ABY4SZ71_9GAMM</name>
<proteinExistence type="predicted"/>
<keyword evidence="1" id="KW-0812">Transmembrane</keyword>